<dbReference type="GO" id="GO:0046872">
    <property type="term" value="F:metal ion binding"/>
    <property type="evidence" value="ECO:0007669"/>
    <property type="project" value="UniProtKB-KW"/>
</dbReference>
<dbReference type="InterPro" id="IPR009056">
    <property type="entry name" value="Cyt_c-like_dom"/>
</dbReference>
<evidence type="ECO:0000256" key="3">
    <source>
        <dbReference type="ARBA" id="ARBA00023004"/>
    </source>
</evidence>
<keyword evidence="2 4" id="KW-0479">Metal-binding</keyword>
<sequence>MNAKTVSIAVLGVAGLAVLGWFLAASDDGKTTPTGTRQVPEGAQLVQVQLPETLSEEARMGQRAFEAICAACHGDNAAGRNGMGPPLVHKIYEPGHHADASFQLAAQNGVRAHHWNFGNMPPVDGVTRADVAAITTYVRELQRANGIE</sequence>
<accession>A0A1H3MY77</accession>
<dbReference type="AlphaFoldDB" id="A0A1H3MY77"/>
<dbReference type="Gene3D" id="1.10.760.10">
    <property type="entry name" value="Cytochrome c-like domain"/>
    <property type="match status" value="1"/>
</dbReference>
<keyword evidence="7" id="KW-1185">Reference proteome</keyword>
<dbReference type="SUPFAM" id="SSF46626">
    <property type="entry name" value="Cytochrome c"/>
    <property type="match status" value="1"/>
</dbReference>
<dbReference type="GO" id="GO:0020037">
    <property type="term" value="F:heme binding"/>
    <property type="evidence" value="ECO:0007669"/>
    <property type="project" value="InterPro"/>
</dbReference>
<evidence type="ECO:0000313" key="6">
    <source>
        <dbReference type="EMBL" id="SDY81641.1"/>
    </source>
</evidence>
<dbReference type="GO" id="GO:0009055">
    <property type="term" value="F:electron transfer activity"/>
    <property type="evidence" value="ECO:0007669"/>
    <property type="project" value="InterPro"/>
</dbReference>
<dbReference type="Pfam" id="PF00034">
    <property type="entry name" value="Cytochrom_C"/>
    <property type="match status" value="1"/>
</dbReference>
<dbReference type="EMBL" id="FNPF01000019">
    <property type="protein sequence ID" value="SDY81641.1"/>
    <property type="molecule type" value="Genomic_DNA"/>
</dbReference>
<name>A0A1H3MY77_9RHOB</name>
<keyword evidence="3 4" id="KW-0408">Iron</keyword>
<reference evidence="6 7" key="1">
    <citation type="submission" date="2016-10" db="EMBL/GenBank/DDBJ databases">
        <authorList>
            <person name="de Groot N.N."/>
        </authorList>
    </citation>
    <scope>NUCLEOTIDE SEQUENCE [LARGE SCALE GENOMIC DNA]</scope>
    <source>
        <strain evidence="6 7">DSM 26880</strain>
    </source>
</reference>
<organism evidence="6 7">
    <name type="scientific">Citreimonas salinaria</name>
    <dbReference type="NCBI Taxonomy" id="321339"/>
    <lineage>
        <taxon>Bacteria</taxon>
        <taxon>Pseudomonadati</taxon>
        <taxon>Pseudomonadota</taxon>
        <taxon>Alphaproteobacteria</taxon>
        <taxon>Rhodobacterales</taxon>
        <taxon>Roseobacteraceae</taxon>
        <taxon>Citreimonas</taxon>
    </lineage>
</organism>
<feature type="domain" description="Cytochrome c" evidence="5">
    <location>
        <begin position="56"/>
        <end position="142"/>
    </location>
</feature>
<evidence type="ECO:0000256" key="2">
    <source>
        <dbReference type="ARBA" id="ARBA00022723"/>
    </source>
</evidence>
<evidence type="ECO:0000313" key="7">
    <source>
        <dbReference type="Proteomes" id="UP000199286"/>
    </source>
</evidence>
<dbReference type="InterPro" id="IPR036909">
    <property type="entry name" value="Cyt_c-like_dom_sf"/>
</dbReference>
<dbReference type="STRING" id="321339.SAMN05444340_11934"/>
<dbReference type="Proteomes" id="UP000199286">
    <property type="component" value="Unassembled WGS sequence"/>
</dbReference>
<dbReference type="OrthoDB" id="7854060at2"/>
<dbReference type="RefSeq" id="WP_089885415.1">
    <property type="nucleotide sequence ID" value="NZ_FNPF01000019.1"/>
</dbReference>
<protein>
    <submittedName>
        <fullName evidence="6">Cytochrome c</fullName>
    </submittedName>
</protein>
<evidence type="ECO:0000259" key="5">
    <source>
        <dbReference type="PROSITE" id="PS51007"/>
    </source>
</evidence>
<evidence type="ECO:0000256" key="4">
    <source>
        <dbReference type="PROSITE-ProRule" id="PRU00433"/>
    </source>
</evidence>
<dbReference type="PROSITE" id="PS51007">
    <property type="entry name" value="CYTC"/>
    <property type="match status" value="1"/>
</dbReference>
<evidence type="ECO:0000256" key="1">
    <source>
        <dbReference type="ARBA" id="ARBA00022617"/>
    </source>
</evidence>
<proteinExistence type="predicted"/>
<keyword evidence="1 4" id="KW-0349">Heme</keyword>
<gene>
    <name evidence="6" type="ORF">SAMN05444340_11934</name>
</gene>